<dbReference type="OrthoDB" id="1249375at2"/>
<reference evidence="2 3" key="1">
    <citation type="journal article" date="2013" name="Genome Announc.">
        <title>Genome Sequence of the Polycyclic Aromatic Hydrocarbon-Degrading Bacterium Strain Marinobacter nanhaiticus D15-8WT.</title>
        <authorList>
            <person name="Cui Z."/>
            <person name="Gao W."/>
            <person name="Li Q."/>
            <person name="Xu G."/>
            <person name="Zheng L."/>
        </authorList>
    </citation>
    <scope>NUCLEOTIDE SEQUENCE [LARGE SCALE GENOMIC DNA]</scope>
    <source>
        <strain evidence="2 3">D15-8W</strain>
    </source>
</reference>
<gene>
    <name evidence="2" type="ORF">J057_21715</name>
</gene>
<proteinExistence type="predicted"/>
<dbReference type="Pfam" id="PF05076">
    <property type="entry name" value="SUFU"/>
    <property type="match status" value="1"/>
</dbReference>
<dbReference type="EMBL" id="APLQ01000014">
    <property type="protein sequence ID" value="ENO14055.1"/>
    <property type="molecule type" value="Genomic_DNA"/>
</dbReference>
<feature type="domain" description="Suppressor of fused-like" evidence="1">
    <location>
        <begin position="27"/>
        <end position="179"/>
    </location>
</feature>
<dbReference type="AlphaFoldDB" id="N6VV44"/>
<organism evidence="2 3">
    <name type="scientific">Marinobacter nanhaiticus D15-8W</name>
    <dbReference type="NCBI Taxonomy" id="626887"/>
    <lineage>
        <taxon>Bacteria</taxon>
        <taxon>Pseudomonadati</taxon>
        <taxon>Pseudomonadota</taxon>
        <taxon>Gammaproteobacteria</taxon>
        <taxon>Pseudomonadales</taxon>
        <taxon>Marinobacteraceae</taxon>
        <taxon>Marinobacter</taxon>
    </lineage>
</organism>
<keyword evidence="3" id="KW-1185">Reference proteome</keyword>
<dbReference type="eggNOG" id="ENOG503373C">
    <property type="taxonomic scope" value="Bacteria"/>
</dbReference>
<accession>N6VV44</accession>
<dbReference type="HOGENOM" id="CLU_113990_0_0_6"/>
<dbReference type="STRING" id="626887.J057_21715"/>
<comment type="caution">
    <text evidence="2">The sequence shown here is derived from an EMBL/GenBank/DDBJ whole genome shotgun (WGS) entry which is preliminary data.</text>
</comment>
<evidence type="ECO:0000313" key="2">
    <source>
        <dbReference type="EMBL" id="ENO14055.1"/>
    </source>
</evidence>
<protein>
    <submittedName>
        <fullName evidence="2">Suppressor of fused domain protein</fullName>
    </submittedName>
</protein>
<name>N6VV44_9GAMM</name>
<dbReference type="RefSeq" id="WP_004582275.1">
    <property type="nucleotide sequence ID" value="NZ_AP028878.1"/>
</dbReference>
<dbReference type="InterPro" id="IPR020941">
    <property type="entry name" value="SUFU-like_domain"/>
</dbReference>
<evidence type="ECO:0000313" key="3">
    <source>
        <dbReference type="Proteomes" id="UP000013165"/>
    </source>
</evidence>
<sequence length="183" mass="20545">MRIIEHAEKHLGAIRQGWKDNESDLGLQVVSFLDCPCETVSTFITLGMSGEALKINETKKVRQELVLSVYSMEIPNLIVSCLMSVCEAIIARGKAALRGEVLPLTDELADRLGFDAVYCTMPVFFDDEFCTYEESSPSTVMVWILPIFESEANYIDANGWESFEDLLEEKDPHLCSLKRDPVA</sequence>
<dbReference type="Proteomes" id="UP000013165">
    <property type="component" value="Unassembled WGS sequence"/>
</dbReference>
<evidence type="ECO:0000259" key="1">
    <source>
        <dbReference type="Pfam" id="PF05076"/>
    </source>
</evidence>